<keyword evidence="11" id="KW-0732">Signal</keyword>
<name>G7UP37_PSEUP</name>
<evidence type="ECO:0000259" key="12">
    <source>
        <dbReference type="PROSITE" id="PS52015"/>
    </source>
</evidence>
<evidence type="ECO:0000256" key="2">
    <source>
        <dbReference type="ARBA" id="ARBA00006555"/>
    </source>
</evidence>
<keyword evidence="3" id="KW-0813">Transport</keyword>
<sequence length="145" mass="14838">MNLSFVRTPLRVAASCSLVALIAACGRQPEAAAPATPPPTELAALETPPPQYPLEAACNGNGGTSTLKVTVGTAGTPTEVTVLRGSGTPALDEAAVAAVKTWKFKPATRAGQPVPQTINVPVNFPTPQVRPDACLTLDENKSAQP</sequence>
<evidence type="ECO:0000256" key="3">
    <source>
        <dbReference type="ARBA" id="ARBA00022448"/>
    </source>
</evidence>
<dbReference type="PROSITE" id="PS52015">
    <property type="entry name" value="TONB_CTD"/>
    <property type="match status" value="1"/>
</dbReference>
<dbReference type="GO" id="GO:0098797">
    <property type="term" value="C:plasma membrane protein complex"/>
    <property type="evidence" value="ECO:0007669"/>
    <property type="project" value="TreeGrafter"/>
</dbReference>
<evidence type="ECO:0000256" key="9">
    <source>
        <dbReference type="ARBA" id="ARBA00023136"/>
    </source>
</evidence>
<keyword evidence="7" id="KW-0653">Protein transport</keyword>
<keyword evidence="4" id="KW-1003">Cell membrane</keyword>
<dbReference type="Proteomes" id="UP000005870">
    <property type="component" value="Chromosome"/>
</dbReference>
<feature type="chain" id="PRO_5003504218" evidence="11">
    <location>
        <begin position="32"/>
        <end position="145"/>
    </location>
</feature>
<dbReference type="InterPro" id="IPR006260">
    <property type="entry name" value="TonB/TolA_C"/>
</dbReference>
<organism evidence="13 14">
    <name type="scientific">Pseudoxanthomonas spadix (strain BD-a59)</name>
    <dbReference type="NCBI Taxonomy" id="1045855"/>
    <lineage>
        <taxon>Bacteria</taxon>
        <taxon>Pseudomonadati</taxon>
        <taxon>Pseudomonadota</taxon>
        <taxon>Gammaproteobacteria</taxon>
        <taxon>Lysobacterales</taxon>
        <taxon>Lysobacteraceae</taxon>
        <taxon>Pseudoxanthomonas</taxon>
    </lineage>
</organism>
<dbReference type="GO" id="GO:0055085">
    <property type="term" value="P:transmembrane transport"/>
    <property type="evidence" value="ECO:0007669"/>
    <property type="project" value="InterPro"/>
</dbReference>
<reference evidence="13 14" key="1">
    <citation type="journal article" date="2012" name="J. Bacteriol.">
        <title>Complete Genome Sequence of the BTEX-Degrading Bacterium Pseudoxanthomonas spadix BD-a59.</title>
        <authorList>
            <person name="Lee S.H."/>
            <person name="Jin H.M."/>
            <person name="Lee H.J."/>
            <person name="Kim J.M."/>
            <person name="Jeon C.O."/>
        </authorList>
    </citation>
    <scope>NUCLEOTIDE SEQUENCE [LARGE SCALE GENOMIC DNA]</scope>
    <source>
        <strain evidence="13 14">BD-a59</strain>
    </source>
</reference>
<keyword evidence="6" id="KW-0812">Transmembrane</keyword>
<keyword evidence="9" id="KW-0472">Membrane</keyword>
<feature type="signal peptide" evidence="11">
    <location>
        <begin position="1"/>
        <end position="31"/>
    </location>
</feature>
<dbReference type="HOGENOM" id="CLU_1834367_0_0_6"/>
<evidence type="ECO:0000256" key="8">
    <source>
        <dbReference type="ARBA" id="ARBA00022989"/>
    </source>
</evidence>
<gene>
    <name evidence="13" type="ordered locus">DSC_10435</name>
</gene>
<keyword evidence="5" id="KW-0997">Cell inner membrane</keyword>
<feature type="domain" description="TonB C-terminal" evidence="12">
    <location>
        <begin position="37"/>
        <end position="133"/>
    </location>
</feature>
<dbReference type="InterPro" id="IPR037682">
    <property type="entry name" value="TonB_C"/>
</dbReference>
<dbReference type="GO" id="GO:0015031">
    <property type="term" value="P:protein transport"/>
    <property type="evidence" value="ECO:0007669"/>
    <property type="project" value="UniProtKB-KW"/>
</dbReference>
<dbReference type="InterPro" id="IPR051045">
    <property type="entry name" value="TonB-dependent_transducer"/>
</dbReference>
<evidence type="ECO:0000256" key="10">
    <source>
        <dbReference type="SAM" id="MobiDB-lite"/>
    </source>
</evidence>
<dbReference type="OrthoDB" id="9792439at2"/>
<evidence type="ECO:0000256" key="6">
    <source>
        <dbReference type="ARBA" id="ARBA00022692"/>
    </source>
</evidence>
<dbReference type="GO" id="GO:0031992">
    <property type="term" value="F:energy transducer activity"/>
    <property type="evidence" value="ECO:0007669"/>
    <property type="project" value="TreeGrafter"/>
</dbReference>
<keyword evidence="8" id="KW-1133">Transmembrane helix</keyword>
<dbReference type="Gene3D" id="3.30.1150.10">
    <property type="match status" value="1"/>
</dbReference>
<dbReference type="PANTHER" id="PTHR33446">
    <property type="entry name" value="PROTEIN TONB-RELATED"/>
    <property type="match status" value="1"/>
</dbReference>
<evidence type="ECO:0000256" key="1">
    <source>
        <dbReference type="ARBA" id="ARBA00004383"/>
    </source>
</evidence>
<evidence type="ECO:0000313" key="13">
    <source>
        <dbReference type="EMBL" id="AER56731.1"/>
    </source>
</evidence>
<evidence type="ECO:0000256" key="5">
    <source>
        <dbReference type="ARBA" id="ARBA00022519"/>
    </source>
</evidence>
<dbReference type="PANTHER" id="PTHR33446:SF2">
    <property type="entry name" value="PROTEIN TONB"/>
    <property type="match status" value="1"/>
</dbReference>
<dbReference type="NCBIfam" id="TIGR01352">
    <property type="entry name" value="tonB_Cterm"/>
    <property type="match status" value="1"/>
</dbReference>
<dbReference type="PROSITE" id="PS51257">
    <property type="entry name" value="PROKAR_LIPOPROTEIN"/>
    <property type="match status" value="1"/>
</dbReference>
<dbReference type="RefSeq" id="WP_014160905.1">
    <property type="nucleotide sequence ID" value="NC_016147.2"/>
</dbReference>
<keyword evidence="14" id="KW-1185">Reference proteome</keyword>
<dbReference type="SUPFAM" id="SSF74653">
    <property type="entry name" value="TolA/TonB C-terminal domain"/>
    <property type="match status" value="1"/>
</dbReference>
<protein>
    <submittedName>
        <fullName evidence="13">TonB family protein</fullName>
    </submittedName>
</protein>
<evidence type="ECO:0000256" key="7">
    <source>
        <dbReference type="ARBA" id="ARBA00022927"/>
    </source>
</evidence>
<dbReference type="STRING" id="1045855.DSC_10435"/>
<comment type="subcellular location">
    <subcellularLocation>
        <location evidence="1">Cell inner membrane</location>
        <topology evidence="1">Single-pass membrane protein</topology>
        <orientation evidence="1">Periplasmic side</orientation>
    </subcellularLocation>
</comment>
<feature type="region of interest" description="Disordered" evidence="10">
    <location>
        <begin position="30"/>
        <end position="59"/>
    </location>
</feature>
<evidence type="ECO:0000313" key="14">
    <source>
        <dbReference type="Proteomes" id="UP000005870"/>
    </source>
</evidence>
<accession>G7UP37</accession>
<dbReference type="Pfam" id="PF03544">
    <property type="entry name" value="TonB_C"/>
    <property type="match status" value="1"/>
</dbReference>
<evidence type="ECO:0000256" key="11">
    <source>
        <dbReference type="SAM" id="SignalP"/>
    </source>
</evidence>
<evidence type="ECO:0000256" key="4">
    <source>
        <dbReference type="ARBA" id="ARBA00022475"/>
    </source>
</evidence>
<proteinExistence type="inferred from homology"/>
<dbReference type="EMBL" id="CP003093">
    <property type="protein sequence ID" value="AER56731.1"/>
    <property type="molecule type" value="Genomic_DNA"/>
</dbReference>
<dbReference type="AlphaFoldDB" id="G7UP37"/>
<dbReference type="eggNOG" id="COG0810">
    <property type="taxonomic scope" value="Bacteria"/>
</dbReference>
<comment type="similarity">
    <text evidence="2">Belongs to the TonB family.</text>
</comment>
<dbReference type="KEGG" id="psd:DSC_10435"/>